<accession>A0ABV2LAA1</accession>
<dbReference type="Pfam" id="PF07077">
    <property type="entry name" value="DUF1345"/>
    <property type="match status" value="1"/>
</dbReference>
<keyword evidence="1" id="KW-0812">Transmembrane</keyword>
<dbReference type="RefSeq" id="WP_238281618.1">
    <property type="nucleotide sequence ID" value="NZ_BPQL01000131.1"/>
</dbReference>
<gene>
    <name evidence="2" type="ORF">ABID43_004345</name>
</gene>
<keyword evidence="1" id="KW-1133">Transmembrane helix</keyword>
<protein>
    <submittedName>
        <fullName evidence="2">Membrane protein</fullName>
    </submittedName>
</protein>
<dbReference type="InterPro" id="IPR009781">
    <property type="entry name" value="DUF1345"/>
</dbReference>
<name>A0ABV2LAA1_9HYPH</name>
<feature type="transmembrane region" description="Helical" evidence="1">
    <location>
        <begin position="199"/>
        <end position="220"/>
    </location>
</feature>
<evidence type="ECO:0000313" key="2">
    <source>
        <dbReference type="EMBL" id="MET3694782.1"/>
    </source>
</evidence>
<feature type="transmembrane region" description="Helical" evidence="1">
    <location>
        <begin position="115"/>
        <end position="134"/>
    </location>
</feature>
<keyword evidence="1" id="KW-0472">Membrane</keyword>
<dbReference type="EMBL" id="JBEPMM010000018">
    <property type="protein sequence ID" value="MET3694782.1"/>
    <property type="molecule type" value="Genomic_DNA"/>
</dbReference>
<feature type="transmembrane region" description="Helical" evidence="1">
    <location>
        <begin position="20"/>
        <end position="36"/>
    </location>
</feature>
<feature type="transmembrane region" description="Helical" evidence="1">
    <location>
        <begin position="80"/>
        <end position="103"/>
    </location>
</feature>
<dbReference type="Proteomes" id="UP001549145">
    <property type="component" value="Unassembled WGS sequence"/>
</dbReference>
<comment type="caution">
    <text evidence="2">The sequence shown here is derived from an EMBL/GenBank/DDBJ whole genome shotgun (WGS) entry which is preliminary data.</text>
</comment>
<sequence length="222" mass="23825">MRNPLQTLPVRAFWLRPRLLASVGLTLVLALVLPFADLSVRLLIGWCLGVLVYCGLIVGKAARQSQDALRAEATRLDDSALAVSLFAILAAAASFGAVAMLVLGGNGSEAYRLSHLALAAATMICAWLFVQVVFTVHYAHLYYGAEGDAARGGLDFNGDENPDFWDFFYFSVTIGATSQTSDTDITSKTIRRVATVQTIYAYVFNTSVLALAINMAAGVAQH</sequence>
<reference evidence="2 3" key="1">
    <citation type="submission" date="2024-06" db="EMBL/GenBank/DDBJ databases">
        <title>Genomic Encyclopedia of Type Strains, Phase IV (KMG-IV): sequencing the most valuable type-strain genomes for metagenomic binning, comparative biology and taxonomic classification.</title>
        <authorList>
            <person name="Goeker M."/>
        </authorList>
    </citation>
    <scope>NUCLEOTIDE SEQUENCE [LARGE SCALE GENOMIC DNA]</scope>
    <source>
        <strain evidence="2 3">DSM 21331</strain>
    </source>
</reference>
<keyword evidence="3" id="KW-1185">Reference proteome</keyword>
<feature type="transmembrane region" description="Helical" evidence="1">
    <location>
        <begin position="42"/>
        <end position="59"/>
    </location>
</feature>
<organism evidence="2 3">
    <name type="scientific">Methylobacterium goesingense</name>
    <dbReference type="NCBI Taxonomy" id="243690"/>
    <lineage>
        <taxon>Bacteria</taxon>
        <taxon>Pseudomonadati</taxon>
        <taxon>Pseudomonadota</taxon>
        <taxon>Alphaproteobacteria</taxon>
        <taxon>Hyphomicrobiales</taxon>
        <taxon>Methylobacteriaceae</taxon>
        <taxon>Methylobacterium</taxon>
    </lineage>
</organism>
<evidence type="ECO:0000256" key="1">
    <source>
        <dbReference type="SAM" id="Phobius"/>
    </source>
</evidence>
<proteinExistence type="predicted"/>
<evidence type="ECO:0000313" key="3">
    <source>
        <dbReference type="Proteomes" id="UP001549145"/>
    </source>
</evidence>